<dbReference type="EMBL" id="JALJOR010000001">
    <property type="protein sequence ID" value="KAK9829996.1"/>
    <property type="molecule type" value="Genomic_DNA"/>
</dbReference>
<name>A0AAW1R847_9CHLO</name>
<dbReference type="AlphaFoldDB" id="A0AAW1R847"/>
<accession>A0AAW1R847</accession>
<keyword evidence="2" id="KW-1185">Reference proteome</keyword>
<organism evidence="1 2">
    <name type="scientific">[Myrmecia] bisecta</name>
    <dbReference type="NCBI Taxonomy" id="41462"/>
    <lineage>
        <taxon>Eukaryota</taxon>
        <taxon>Viridiplantae</taxon>
        <taxon>Chlorophyta</taxon>
        <taxon>core chlorophytes</taxon>
        <taxon>Trebouxiophyceae</taxon>
        <taxon>Trebouxiales</taxon>
        <taxon>Trebouxiaceae</taxon>
        <taxon>Myrmecia</taxon>
    </lineage>
</organism>
<proteinExistence type="predicted"/>
<reference evidence="1 2" key="1">
    <citation type="journal article" date="2024" name="Nat. Commun.">
        <title>Phylogenomics reveals the evolutionary origins of lichenization in chlorophyte algae.</title>
        <authorList>
            <person name="Puginier C."/>
            <person name="Libourel C."/>
            <person name="Otte J."/>
            <person name="Skaloud P."/>
            <person name="Haon M."/>
            <person name="Grisel S."/>
            <person name="Petersen M."/>
            <person name="Berrin J.G."/>
            <person name="Delaux P.M."/>
            <person name="Dal Grande F."/>
            <person name="Keller J."/>
        </authorList>
    </citation>
    <scope>NUCLEOTIDE SEQUENCE [LARGE SCALE GENOMIC DNA]</scope>
    <source>
        <strain evidence="1 2">SAG 2043</strain>
    </source>
</reference>
<comment type="caution">
    <text evidence="1">The sequence shown here is derived from an EMBL/GenBank/DDBJ whole genome shotgun (WGS) entry which is preliminary data.</text>
</comment>
<sequence length="348" mass="38086">MVTSSSLNADLAKQIKATVISITTGAAKLSSSTDPAATSKIVDKLKELKVMFQKAWCDPQTAEAAVRTLCRANLIDAWVAYLHNFVSPNSLDQSAASPDDPSIDPQLLQLLLLPLDFVNQPQPNGGPHILPESLTDDVQEMFFKSGGLRFQEVTHLKEFLAQRLWVVADAIRRVLRPMWRHKSWLPGLLAGLRVGHMVEIGCKAALAAGVTNRKLGYCAALLLMELLSSDVFINGGVDQGPLRLMQEQARATFRSSTPDSLLIRTLQHWWLRLPRRRPIETCQELALAASTCGMAVTIVRCGLEEAGDAFGAAWLPASDDFLAAGVSPDHIKEAKTTASWLPEPDRCE</sequence>
<protein>
    <submittedName>
        <fullName evidence="1">Uncharacterized protein</fullName>
    </submittedName>
</protein>
<gene>
    <name evidence="1" type="ORF">WJX72_009119</name>
</gene>
<evidence type="ECO:0000313" key="1">
    <source>
        <dbReference type="EMBL" id="KAK9829996.1"/>
    </source>
</evidence>
<dbReference type="Proteomes" id="UP001489004">
    <property type="component" value="Unassembled WGS sequence"/>
</dbReference>
<evidence type="ECO:0000313" key="2">
    <source>
        <dbReference type="Proteomes" id="UP001489004"/>
    </source>
</evidence>